<dbReference type="EMBL" id="AKHW03000422">
    <property type="protein sequence ID" value="KYO47432.1"/>
    <property type="molecule type" value="Genomic_DNA"/>
</dbReference>
<dbReference type="PANTHER" id="PTHR15941">
    <property type="entry name" value="MYOZENIN"/>
    <property type="match status" value="1"/>
</dbReference>
<dbReference type="Proteomes" id="UP000050525">
    <property type="component" value="Unassembled WGS sequence"/>
</dbReference>
<evidence type="ECO:0000256" key="1">
    <source>
        <dbReference type="ARBA" id="ARBA00009126"/>
    </source>
</evidence>
<dbReference type="GO" id="GO:0051373">
    <property type="term" value="F:FATZ binding"/>
    <property type="evidence" value="ECO:0007669"/>
    <property type="project" value="TreeGrafter"/>
</dbReference>
<dbReference type="eggNOG" id="ENOG502QVA2">
    <property type="taxonomic scope" value="Eukaryota"/>
</dbReference>
<comment type="caution">
    <text evidence="4">The sequence shown here is derived from an EMBL/GenBank/DDBJ whole genome shotgun (WGS) entry which is preliminary data.</text>
</comment>
<keyword evidence="5" id="KW-1185">Reference proteome</keyword>
<organism evidence="4 5">
    <name type="scientific">Alligator mississippiensis</name>
    <name type="common">American alligator</name>
    <dbReference type="NCBI Taxonomy" id="8496"/>
    <lineage>
        <taxon>Eukaryota</taxon>
        <taxon>Metazoa</taxon>
        <taxon>Chordata</taxon>
        <taxon>Craniata</taxon>
        <taxon>Vertebrata</taxon>
        <taxon>Euteleostomi</taxon>
        <taxon>Archelosauria</taxon>
        <taxon>Archosauria</taxon>
        <taxon>Crocodylia</taxon>
        <taxon>Alligatoridae</taxon>
        <taxon>Alligatorinae</taxon>
        <taxon>Alligator</taxon>
    </lineage>
</organism>
<dbReference type="GO" id="GO:0030018">
    <property type="term" value="C:Z disc"/>
    <property type="evidence" value="ECO:0007669"/>
    <property type="project" value="InterPro"/>
</dbReference>
<keyword evidence="2" id="KW-0597">Phosphoprotein</keyword>
<dbReference type="GO" id="GO:0003779">
    <property type="term" value="F:actin binding"/>
    <property type="evidence" value="ECO:0007669"/>
    <property type="project" value="TreeGrafter"/>
</dbReference>
<name>A0A151PEN1_ALLMI</name>
<evidence type="ECO:0000313" key="4">
    <source>
        <dbReference type="EMBL" id="KYO47432.1"/>
    </source>
</evidence>
<gene>
    <name evidence="4" type="primary">MYOZ2</name>
    <name evidence="4" type="ORF">Y1Q_0001227</name>
</gene>
<feature type="region of interest" description="Disordered" evidence="3">
    <location>
        <begin position="132"/>
        <end position="160"/>
    </location>
</feature>
<evidence type="ECO:0000256" key="3">
    <source>
        <dbReference type="SAM" id="MobiDB-lite"/>
    </source>
</evidence>
<dbReference type="GO" id="GO:0015629">
    <property type="term" value="C:actin cytoskeleton"/>
    <property type="evidence" value="ECO:0007669"/>
    <property type="project" value="TreeGrafter"/>
</dbReference>
<dbReference type="InterPro" id="IPR008438">
    <property type="entry name" value="MYOZ"/>
</dbReference>
<dbReference type="AlphaFoldDB" id="A0A151PEN1"/>
<dbReference type="Pfam" id="PF05556">
    <property type="entry name" value="Calsarcin"/>
    <property type="match status" value="1"/>
</dbReference>
<evidence type="ECO:0000256" key="2">
    <source>
        <dbReference type="ARBA" id="ARBA00022553"/>
    </source>
</evidence>
<proteinExistence type="inferred from homology"/>
<feature type="compositionally biased region" description="Pro residues" evidence="3">
    <location>
        <begin position="140"/>
        <end position="154"/>
    </location>
</feature>
<reference evidence="4 5" key="1">
    <citation type="journal article" date="2012" name="Genome Biol.">
        <title>Sequencing three crocodilian genomes to illuminate the evolution of archosaurs and amniotes.</title>
        <authorList>
            <person name="St John J.A."/>
            <person name="Braun E.L."/>
            <person name="Isberg S.R."/>
            <person name="Miles L.G."/>
            <person name="Chong A.Y."/>
            <person name="Gongora J."/>
            <person name="Dalzell P."/>
            <person name="Moran C."/>
            <person name="Bed'hom B."/>
            <person name="Abzhanov A."/>
            <person name="Burgess S.C."/>
            <person name="Cooksey A.M."/>
            <person name="Castoe T.A."/>
            <person name="Crawford N.G."/>
            <person name="Densmore L.D."/>
            <person name="Drew J.C."/>
            <person name="Edwards S.V."/>
            <person name="Faircloth B.C."/>
            <person name="Fujita M.K."/>
            <person name="Greenwold M.J."/>
            <person name="Hoffmann F.G."/>
            <person name="Howard J.M."/>
            <person name="Iguchi T."/>
            <person name="Janes D.E."/>
            <person name="Khan S.Y."/>
            <person name="Kohno S."/>
            <person name="de Koning A.J."/>
            <person name="Lance S.L."/>
            <person name="McCarthy F.M."/>
            <person name="McCormack J.E."/>
            <person name="Merchant M.E."/>
            <person name="Peterson D.G."/>
            <person name="Pollock D.D."/>
            <person name="Pourmand N."/>
            <person name="Raney B.J."/>
            <person name="Roessler K.A."/>
            <person name="Sanford J.R."/>
            <person name="Sawyer R.H."/>
            <person name="Schmidt C.J."/>
            <person name="Triplett E.W."/>
            <person name="Tuberville T.D."/>
            <person name="Venegas-Anaya M."/>
            <person name="Howard J.T."/>
            <person name="Jarvis E.D."/>
            <person name="Guillette L.J.Jr."/>
            <person name="Glenn T.C."/>
            <person name="Green R.E."/>
            <person name="Ray D.A."/>
        </authorList>
    </citation>
    <scope>NUCLEOTIDE SEQUENCE [LARGE SCALE GENOMIC DNA]</scope>
    <source>
        <strain evidence="4">KSC_2009_1</strain>
    </source>
</reference>
<comment type="similarity">
    <text evidence="1">Belongs to the myozenin family.</text>
</comment>
<protein>
    <submittedName>
        <fullName evidence="4">Myozenin-2</fullName>
    </submittedName>
</protein>
<evidence type="ECO:0000313" key="5">
    <source>
        <dbReference type="Proteomes" id="UP000050525"/>
    </source>
</evidence>
<accession>A0A151PEN1</accession>
<dbReference type="GO" id="GO:0031433">
    <property type="term" value="F:telethonin binding"/>
    <property type="evidence" value="ECO:0007669"/>
    <property type="project" value="TreeGrafter"/>
</dbReference>
<sequence>MASSLRVSTQGWDSLFFCTTKPNNRQGKPHLTITMLSHTAMVKERKQQASAIMDEMRRNESLSLDLGKKVSIPQDIMVEELSTLSNRGARLFKKRQRRSDKYTYENYHYVTNKPRNRGEPIQSVKLETMSVDSVQQHAPMTPPNTPDPRSPPNPENIAPGYSGPLKEIPPEKFNTTSVPKYYQSPWIEAIRNDPELLEALYPKLFKPEAKPELPDYRSFNRVATPFGGFERASKLVKFKVPDFNLLLLNDPRFMVLASPLSSRRSFNRTPKGWVSENIPVVFIQRSDSNAVPETDDL</sequence>
<dbReference type="STRING" id="8496.A0A151PEN1"/>
<dbReference type="PANTHER" id="PTHR15941:SF9">
    <property type="entry name" value="MYOZENIN-2"/>
    <property type="match status" value="1"/>
</dbReference>